<keyword evidence="1" id="KW-0472">Membrane</keyword>
<name>A0A9P8A6J8_MORAP</name>
<proteinExistence type="predicted"/>
<gene>
    <name evidence="2" type="ORF">KVV02_000584</name>
</gene>
<reference evidence="2" key="1">
    <citation type="submission" date="2021-07" db="EMBL/GenBank/DDBJ databases">
        <title>Draft genome of Mortierella alpina, strain LL118, isolated from an aspen leaf litter sample.</title>
        <authorList>
            <person name="Yang S."/>
            <person name="Vinatzer B.A."/>
        </authorList>
    </citation>
    <scope>NUCLEOTIDE SEQUENCE</scope>
    <source>
        <strain evidence="2">LL118</strain>
    </source>
</reference>
<comment type="caution">
    <text evidence="2">The sequence shown here is derived from an EMBL/GenBank/DDBJ whole genome shotgun (WGS) entry which is preliminary data.</text>
</comment>
<accession>A0A9P8A6J8</accession>
<feature type="transmembrane region" description="Helical" evidence="1">
    <location>
        <begin position="25"/>
        <end position="45"/>
    </location>
</feature>
<evidence type="ECO:0000313" key="3">
    <source>
        <dbReference type="Proteomes" id="UP000717515"/>
    </source>
</evidence>
<sequence length="195" mass="21731">MAILPTALMYCNNCCLCLPIRGGGIWLSAVCIIVSTLGAILFFIYGSSLYFSPAISFSLGGISILHATASLIAFFGLGCWSYMLLRIFVYTQWILTFVSVARIGVVAFVLQHNRDQIISRCQSGTGIQGTASVDGLLCRTPVDSVILSIVLILLVDWILNGYMYFVLWRFYVRMRDYPETIKGETFSYEEALDEL</sequence>
<dbReference type="Proteomes" id="UP000717515">
    <property type="component" value="Unassembled WGS sequence"/>
</dbReference>
<evidence type="ECO:0000256" key="1">
    <source>
        <dbReference type="SAM" id="Phobius"/>
    </source>
</evidence>
<protein>
    <submittedName>
        <fullName evidence="2">Uncharacterized protein</fullName>
    </submittedName>
</protein>
<keyword evidence="1" id="KW-1133">Transmembrane helix</keyword>
<feature type="transmembrane region" description="Helical" evidence="1">
    <location>
        <begin position="145"/>
        <end position="167"/>
    </location>
</feature>
<dbReference type="EMBL" id="JAIFTL010000093">
    <property type="protein sequence ID" value="KAG9323641.1"/>
    <property type="molecule type" value="Genomic_DNA"/>
</dbReference>
<feature type="transmembrane region" description="Helical" evidence="1">
    <location>
        <begin position="57"/>
        <end position="80"/>
    </location>
</feature>
<keyword evidence="1" id="KW-0812">Transmembrane</keyword>
<evidence type="ECO:0000313" key="2">
    <source>
        <dbReference type="EMBL" id="KAG9323641.1"/>
    </source>
</evidence>
<dbReference type="AlphaFoldDB" id="A0A9P8A6J8"/>
<organism evidence="2 3">
    <name type="scientific">Mortierella alpina</name>
    <name type="common">Oleaginous fungus</name>
    <name type="synonym">Mortierella renispora</name>
    <dbReference type="NCBI Taxonomy" id="64518"/>
    <lineage>
        <taxon>Eukaryota</taxon>
        <taxon>Fungi</taxon>
        <taxon>Fungi incertae sedis</taxon>
        <taxon>Mucoromycota</taxon>
        <taxon>Mortierellomycotina</taxon>
        <taxon>Mortierellomycetes</taxon>
        <taxon>Mortierellales</taxon>
        <taxon>Mortierellaceae</taxon>
        <taxon>Mortierella</taxon>
    </lineage>
</organism>
<feature type="transmembrane region" description="Helical" evidence="1">
    <location>
        <begin position="87"/>
        <end position="110"/>
    </location>
</feature>